<feature type="compositionally biased region" description="Low complexity" evidence="1">
    <location>
        <begin position="187"/>
        <end position="202"/>
    </location>
</feature>
<evidence type="ECO:0008006" key="6">
    <source>
        <dbReference type="Google" id="ProtNLM"/>
    </source>
</evidence>
<feature type="compositionally biased region" description="Low complexity" evidence="1">
    <location>
        <begin position="272"/>
        <end position="285"/>
    </location>
</feature>
<evidence type="ECO:0000313" key="4">
    <source>
        <dbReference type="EMBL" id="PFH62866.1"/>
    </source>
</evidence>
<protein>
    <recommendedName>
        <fullName evidence="6">Mid2 domain-containing protein</fullName>
    </recommendedName>
</protein>
<keyword evidence="3" id="KW-0732">Signal</keyword>
<feature type="compositionally biased region" description="Basic and acidic residues" evidence="1">
    <location>
        <begin position="286"/>
        <end position="296"/>
    </location>
</feature>
<accession>A0A2A9PQD3</accession>
<dbReference type="STRING" id="268505.A0A2A9PQD3"/>
<organism evidence="4 5">
    <name type="scientific">Ophiocordyceps unilateralis</name>
    <name type="common">Zombie-ant fungus</name>
    <name type="synonym">Torrubia unilateralis</name>
    <dbReference type="NCBI Taxonomy" id="268505"/>
    <lineage>
        <taxon>Eukaryota</taxon>
        <taxon>Fungi</taxon>
        <taxon>Dikarya</taxon>
        <taxon>Ascomycota</taxon>
        <taxon>Pezizomycotina</taxon>
        <taxon>Sordariomycetes</taxon>
        <taxon>Hypocreomycetidae</taxon>
        <taxon>Hypocreales</taxon>
        <taxon>Ophiocordycipitaceae</taxon>
        <taxon>Ophiocordyceps</taxon>
    </lineage>
</organism>
<gene>
    <name evidence="4" type="ORF">XA68_11422</name>
</gene>
<evidence type="ECO:0000256" key="1">
    <source>
        <dbReference type="SAM" id="MobiDB-lite"/>
    </source>
</evidence>
<feature type="compositionally biased region" description="Polar residues" evidence="1">
    <location>
        <begin position="24"/>
        <end position="38"/>
    </location>
</feature>
<keyword evidence="2" id="KW-1133">Transmembrane helix</keyword>
<feature type="region of interest" description="Disordered" evidence="1">
    <location>
        <begin position="24"/>
        <end position="47"/>
    </location>
</feature>
<evidence type="ECO:0000256" key="2">
    <source>
        <dbReference type="SAM" id="Phobius"/>
    </source>
</evidence>
<feature type="signal peptide" evidence="3">
    <location>
        <begin position="1"/>
        <end position="21"/>
    </location>
</feature>
<dbReference type="CDD" id="cd12087">
    <property type="entry name" value="TM_EGFR-like"/>
    <property type="match status" value="1"/>
</dbReference>
<dbReference type="Proteomes" id="UP000037136">
    <property type="component" value="Unassembled WGS sequence"/>
</dbReference>
<name>A0A2A9PQD3_OPHUN</name>
<keyword evidence="2" id="KW-0812">Transmembrane</keyword>
<reference evidence="4 5" key="1">
    <citation type="journal article" date="2015" name="BMC Genomics">
        <title>Gene expression during zombie ant biting behavior reflects the complexity underlying fungal parasitic behavioral manipulation.</title>
        <authorList>
            <person name="de Bekker C."/>
            <person name="Ohm R.A."/>
            <person name="Loreto R.G."/>
            <person name="Sebastian A."/>
            <person name="Albert I."/>
            <person name="Merrow M."/>
            <person name="Brachmann A."/>
            <person name="Hughes D.P."/>
        </authorList>
    </citation>
    <scope>NUCLEOTIDE SEQUENCE [LARGE SCALE GENOMIC DNA]</scope>
    <source>
        <strain evidence="4 5">SC16a</strain>
    </source>
</reference>
<sequence length="392" mass="40362">MVPSPAVLLLVMVTLASPTSSHTLPTLGLDSSPSNKAPTPTRKAGLRRRDGGTVCGYIGGDAALPATCIAGSHCALDVAHGVVGCCPDQGPCSTGVFTGCVDANSGLQTVADPYLFTCTAGHVCYRNVFDGGYYQFGCGTASRLATSVATSPPEGMDALALMRVTLAMTESVTPLATPLNVASLTSTASSSFSSSETTTTGSSGVGKAADDPSSTPPSGPASAPPRDPASPRTGAIVGGTIGGIAAMTALLALVVFLCRRHRRRPLKEALINSNNNNNNNNSSVNNERKPLAEDGIRPIPSSNPEPYHVNSAGKPSLVITSATPPRFANGGLDPHRIPLATGPLAFDSPRPAPRPDVEAETEASSAYPGPRRNGSGALWQQNRRQRRNLAWI</sequence>
<feature type="compositionally biased region" description="Basic residues" evidence="1">
    <location>
        <begin position="383"/>
        <end position="392"/>
    </location>
</feature>
<proteinExistence type="predicted"/>
<dbReference type="OrthoDB" id="5386093at2759"/>
<reference evidence="4 5" key="2">
    <citation type="journal article" date="2017" name="Sci. Rep.">
        <title>Ant-infecting Ophiocordyceps genomes reveal a high diversity of potential behavioral manipulation genes and a possible major role for enterotoxins.</title>
        <authorList>
            <person name="de Bekker C."/>
            <person name="Ohm R.A."/>
            <person name="Evans H.C."/>
            <person name="Brachmann A."/>
            <person name="Hughes D.P."/>
        </authorList>
    </citation>
    <scope>NUCLEOTIDE SEQUENCE [LARGE SCALE GENOMIC DNA]</scope>
    <source>
        <strain evidence="4 5">SC16a</strain>
    </source>
</reference>
<feature type="region of interest" description="Disordered" evidence="1">
    <location>
        <begin position="187"/>
        <end position="235"/>
    </location>
</feature>
<evidence type="ECO:0000256" key="3">
    <source>
        <dbReference type="SAM" id="SignalP"/>
    </source>
</evidence>
<keyword evidence="2" id="KW-0472">Membrane</keyword>
<dbReference type="AlphaFoldDB" id="A0A2A9PQD3"/>
<feature type="region of interest" description="Disordered" evidence="1">
    <location>
        <begin position="269"/>
        <end position="305"/>
    </location>
</feature>
<feature type="transmembrane region" description="Helical" evidence="2">
    <location>
        <begin position="235"/>
        <end position="258"/>
    </location>
</feature>
<feature type="chain" id="PRO_5012902566" description="Mid2 domain-containing protein" evidence="3">
    <location>
        <begin position="22"/>
        <end position="392"/>
    </location>
</feature>
<feature type="region of interest" description="Disordered" evidence="1">
    <location>
        <begin position="342"/>
        <end position="392"/>
    </location>
</feature>
<comment type="caution">
    <text evidence="4">The sequence shown here is derived from an EMBL/GenBank/DDBJ whole genome shotgun (WGS) entry which is preliminary data.</text>
</comment>
<keyword evidence="5" id="KW-1185">Reference proteome</keyword>
<feature type="compositionally biased region" description="Pro residues" evidence="1">
    <location>
        <begin position="214"/>
        <end position="228"/>
    </location>
</feature>
<evidence type="ECO:0000313" key="5">
    <source>
        <dbReference type="Proteomes" id="UP000037136"/>
    </source>
</evidence>
<dbReference type="EMBL" id="LAZP02000015">
    <property type="protein sequence ID" value="PFH62866.1"/>
    <property type="molecule type" value="Genomic_DNA"/>
</dbReference>